<comment type="caution">
    <text evidence="6">The sequence shown here is derived from an EMBL/GenBank/DDBJ whole genome shotgun (WGS) entry which is preliminary data.</text>
</comment>
<dbReference type="SUPFAM" id="SSF53383">
    <property type="entry name" value="PLP-dependent transferases"/>
    <property type="match status" value="1"/>
</dbReference>
<keyword evidence="2 6" id="KW-0032">Aminotransferase</keyword>
<keyword evidence="3 6" id="KW-0808">Transferase</keyword>
<organism evidence="6 7">
    <name type="scientific">Rubricoccus marinus</name>
    <dbReference type="NCBI Taxonomy" id="716817"/>
    <lineage>
        <taxon>Bacteria</taxon>
        <taxon>Pseudomonadati</taxon>
        <taxon>Rhodothermota</taxon>
        <taxon>Rhodothermia</taxon>
        <taxon>Rhodothermales</taxon>
        <taxon>Rubricoccaceae</taxon>
        <taxon>Rubricoccus</taxon>
    </lineage>
</organism>
<dbReference type="OrthoDB" id="9801052at2"/>
<dbReference type="PROSITE" id="PS00600">
    <property type="entry name" value="AA_TRANSFER_CLASS_3"/>
    <property type="match status" value="1"/>
</dbReference>
<keyword evidence="7" id="KW-1185">Reference proteome</keyword>
<dbReference type="RefSeq" id="WP_094549956.1">
    <property type="nucleotide sequence ID" value="NZ_MQWB01000001.1"/>
</dbReference>
<dbReference type="Pfam" id="PF00202">
    <property type="entry name" value="Aminotran_3"/>
    <property type="match status" value="1"/>
</dbReference>
<dbReference type="PANTHER" id="PTHR11986:SF79">
    <property type="entry name" value="ACETYLORNITHINE AMINOTRANSFERASE, MITOCHONDRIAL"/>
    <property type="match status" value="1"/>
</dbReference>
<dbReference type="InterPro" id="IPR015421">
    <property type="entry name" value="PyrdxlP-dep_Trfase_major"/>
</dbReference>
<evidence type="ECO:0000256" key="1">
    <source>
        <dbReference type="ARBA" id="ARBA00001933"/>
    </source>
</evidence>
<dbReference type="FunCoup" id="A0A259U1X4">
    <property type="interactions" value="82"/>
</dbReference>
<dbReference type="FunFam" id="3.40.640.10:FF:000004">
    <property type="entry name" value="Acetylornithine aminotransferase"/>
    <property type="match status" value="1"/>
</dbReference>
<dbReference type="GO" id="GO:0042802">
    <property type="term" value="F:identical protein binding"/>
    <property type="evidence" value="ECO:0007669"/>
    <property type="project" value="TreeGrafter"/>
</dbReference>
<dbReference type="InterPro" id="IPR015422">
    <property type="entry name" value="PyrdxlP-dep_Trfase_small"/>
</dbReference>
<sequence>MNSELGTALDPLALEDATTLPTYAKPPLALVRGENATVWTHDGRELLDLYGGHCVALLGHCPPRVVEAIRHQAGELLFYSNAVYSPIRAEASKRLVDMAPPALTHVFWCNSGTEANEAALKLARTVTGRSRIVAMTEAFHGRTLGALATTWGDAYHEPYRAILPETTFVPFGWEGAVDEALASGDVAAVILEPIQSMAGITEAPPAYYRALREICDRHGTLLVFDEVQTGVGRTGTFTYGEHIDVTPDIVTLAKSLGAGVPVGAALVNSRVADTVKSGDQGTTFGGGMLAMAAVHAALGQIADENLMDRALELEAAFRKRLEGASGVVEVRGRGCLLGVELDRAAKPVAAALRDEHSIMVGTSKHPHTLRLMPPLTTPLAAAAAFADALDAVLNES</sequence>
<evidence type="ECO:0000313" key="6">
    <source>
        <dbReference type="EMBL" id="OZC03982.1"/>
    </source>
</evidence>
<evidence type="ECO:0000256" key="4">
    <source>
        <dbReference type="ARBA" id="ARBA00022898"/>
    </source>
</evidence>
<comment type="similarity">
    <text evidence="5">Belongs to the class-III pyridoxal-phosphate-dependent aminotransferase family.</text>
</comment>
<comment type="cofactor">
    <cofactor evidence="1">
        <name>pyridoxal 5'-phosphate</name>
        <dbReference type="ChEBI" id="CHEBI:597326"/>
    </cofactor>
</comment>
<dbReference type="CDD" id="cd00610">
    <property type="entry name" value="OAT_like"/>
    <property type="match status" value="1"/>
</dbReference>
<keyword evidence="4 5" id="KW-0663">Pyridoxal phosphate</keyword>
<dbReference type="Gene3D" id="3.90.1150.10">
    <property type="entry name" value="Aspartate Aminotransferase, domain 1"/>
    <property type="match status" value="1"/>
</dbReference>
<dbReference type="InterPro" id="IPR005814">
    <property type="entry name" value="Aminotrans_3"/>
</dbReference>
<dbReference type="InParanoid" id="A0A259U1X4"/>
<dbReference type="InterPro" id="IPR049704">
    <property type="entry name" value="Aminotrans_3_PPA_site"/>
</dbReference>
<evidence type="ECO:0000256" key="2">
    <source>
        <dbReference type="ARBA" id="ARBA00022576"/>
    </source>
</evidence>
<dbReference type="GO" id="GO:0030170">
    <property type="term" value="F:pyridoxal phosphate binding"/>
    <property type="evidence" value="ECO:0007669"/>
    <property type="project" value="InterPro"/>
</dbReference>
<protein>
    <submittedName>
        <fullName evidence="6">Acetylornithine aminotransferase</fullName>
    </submittedName>
</protein>
<dbReference type="EMBL" id="MQWB01000001">
    <property type="protein sequence ID" value="OZC03982.1"/>
    <property type="molecule type" value="Genomic_DNA"/>
</dbReference>
<dbReference type="InterPro" id="IPR050103">
    <property type="entry name" value="Class-III_PLP-dep_AT"/>
</dbReference>
<dbReference type="PIRSF" id="PIRSF000521">
    <property type="entry name" value="Transaminase_4ab_Lys_Orn"/>
    <property type="match status" value="1"/>
</dbReference>
<dbReference type="PANTHER" id="PTHR11986">
    <property type="entry name" value="AMINOTRANSFERASE CLASS III"/>
    <property type="match status" value="1"/>
</dbReference>
<dbReference type="AlphaFoldDB" id="A0A259U1X4"/>
<dbReference type="Proteomes" id="UP000216446">
    <property type="component" value="Unassembled WGS sequence"/>
</dbReference>
<evidence type="ECO:0000313" key="7">
    <source>
        <dbReference type="Proteomes" id="UP000216446"/>
    </source>
</evidence>
<proteinExistence type="inferred from homology"/>
<name>A0A259U1X4_9BACT</name>
<dbReference type="GO" id="GO:0008483">
    <property type="term" value="F:transaminase activity"/>
    <property type="evidence" value="ECO:0007669"/>
    <property type="project" value="UniProtKB-KW"/>
</dbReference>
<evidence type="ECO:0000256" key="5">
    <source>
        <dbReference type="RuleBase" id="RU003560"/>
    </source>
</evidence>
<dbReference type="InterPro" id="IPR015424">
    <property type="entry name" value="PyrdxlP-dep_Trfase"/>
</dbReference>
<gene>
    <name evidence="6" type="ORF">BSZ36_13920</name>
</gene>
<accession>A0A259U1X4</accession>
<reference evidence="6 7" key="1">
    <citation type="submission" date="2016-11" db="EMBL/GenBank/DDBJ databases">
        <title>Study of marine rhodopsin-containing bacteria.</title>
        <authorList>
            <person name="Yoshizawa S."/>
            <person name="Kumagai Y."/>
            <person name="Kogure K."/>
        </authorList>
    </citation>
    <scope>NUCLEOTIDE SEQUENCE [LARGE SCALE GENOMIC DNA]</scope>
    <source>
        <strain evidence="6 7">SG-29</strain>
    </source>
</reference>
<dbReference type="Gene3D" id="3.40.640.10">
    <property type="entry name" value="Type I PLP-dependent aspartate aminotransferase-like (Major domain)"/>
    <property type="match status" value="1"/>
</dbReference>
<evidence type="ECO:0000256" key="3">
    <source>
        <dbReference type="ARBA" id="ARBA00022679"/>
    </source>
</evidence>